<proteinExistence type="predicted"/>
<evidence type="ECO:0000313" key="2">
    <source>
        <dbReference type="EMBL" id="KAF1953405.1"/>
    </source>
</evidence>
<feature type="region of interest" description="Disordered" evidence="1">
    <location>
        <begin position="172"/>
        <end position="191"/>
    </location>
</feature>
<dbReference type="EMBL" id="ML977004">
    <property type="protein sequence ID" value="KAF1953405.1"/>
    <property type="molecule type" value="Genomic_DNA"/>
</dbReference>
<name>A0A6A5TL13_9PLEO</name>
<keyword evidence="3" id="KW-1185">Reference proteome</keyword>
<reference evidence="2" key="1">
    <citation type="journal article" date="2020" name="Stud. Mycol.">
        <title>101 Dothideomycetes genomes: a test case for predicting lifestyles and emergence of pathogens.</title>
        <authorList>
            <person name="Haridas S."/>
            <person name="Albert R."/>
            <person name="Binder M."/>
            <person name="Bloem J."/>
            <person name="Labutti K."/>
            <person name="Salamov A."/>
            <person name="Andreopoulos B."/>
            <person name="Baker S."/>
            <person name="Barry K."/>
            <person name="Bills G."/>
            <person name="Bluhm B."/>
            <person name="Cannon C."/>
            <person name="Castanera R."/>
            <person name="Culley D."/>
            <person name="Daum C."/>
            <person name="Ezra D."/>
            <person name="Gonzalez J."/>
            <person name="Henrissat B."/>
            <person name="Kuo A."/>
            <person name="Liang C."/>
            <person name="Lipzen A."/>
            <person name="Lutzoni F."/>
            <person name="Magnuson J."/>
            <person name="Mondo S."/>
            <person name="Nolan M."/>
            <person name="Ohm R."/>
            <person name="Pangilinan J."/>
            <person name="Park H.-J."/>
            <person name="Ramirez L."/>
            <person name="Alfaro M."/>
            <person name="Sun H."/>
            <person name="Tritt A."/>
            <person name="Yoshinaga Y."/>
            <person name="Zwiers L.-H."/>
            <person name="Turgeon B."/>
            <person name="Goodwin S."/>
            <person name="Spatafora J."/>
            <person name="Crous P."/>
            <person name="Grigoriev I."/>
        </authorList>
    </citation>
    <scope>NUCLEOTIDE SEQUENCE</scope>
    <source>
        <strain evidence="2">CBS 675.92</strain>
    </source>
</reference>
<dbReference type="AlphaFoldDB" id="A0A6A5TL13"/>
<sequence>MAHSSIFMTENDSTDKQVRDLVSPLRADKVENWEDDMEVRSMPLLRLHQCKGYPPAARATCNKPQGTAQSRTEPRSRCTGVGEVCSESGAAALRNGTIRLTSVAYYLPSSGNSIVIIEQRGFNRARGAGGAVNFGKRYSASLPAPLDCCRLQLTAGRRNVAVLARGSCTENSRDQVGAQPRPGHCLMNRNLHDGRRPAVQARTRTCAALKPHDAQSRSPLTSWLLHGQPLPEGSKAWPAFSDLASKK</sequence>
<protein>
    <submittedName>
        <fullName evidence="2">Uncharacterized protein</fullName>
    </submittedName>
</protein>
<evidence type="ECO:0000256" key="1">
    <source>
        <dbReference type="SAM" id="MobiDB-lite"/>
    </source>
</evidence>
<organism evidence="2 3">
    <name type="scientific">Byssothecium circinans</name>
    <dbReference type="NCBI Taxonomy" id="147558"/>
    <lineage>
        <taxon>Eukaryota</taxon>
        <taxon>Fungi</taxon>
        <taxon>Dikarya</taxon>
        <taxon>Ascomycota</taxon>
        <taxon>Pezizomycotina</taxon>
        <taxon>Dothideomycetes</taxon>
        <taxon>Pleosporomycetidae</taxon>
        <taxon>Pleosporales</taxon>
        <taxon>Massarineae</taxon>
        <taxon>Massarinaceae</taxon>
        <taxon>Byssothecium</taxon>
    </lineage>
</organism>
<accession>A0A6A5TL13</accession>
<evidence type="ECO:0000313" key="3">
    <source>
        <dbReference type="Proteomes" id="UP000800035"/>
    </source>
</evidence>
<gene>
    <name evidence="2" type="ORF">CC80DRAFT_537616</name>
</gene>
<dbReference type="Proteomes" id="UP000800035">
    <property type="component" value="Unassembled WGS sequence"/>
</dbReference>